<evidence type="ECO:0000256" key="2">
    <source>
        <dbReference type="RuleBase" id="RU369043"/>
    </source>
</evidence>
<evidence type="ECO:0000256" key="1">
    <source>
        <dbReference type="ARBA" id="ARBA00022737"/>
    </source>
</evidence>
<dbReference type="EMBL" id="JADFTS010000002">
    <property type="protein sequence ID" value="KAF9621125.1"/>
    <property type="molecule type" value="Genomic_DNA"/>
</dbReference>
<dbReference type="CDD" id="cd04895">
    <property type="entry name" value="ACT_ACR_1"/>
    <property type="match status" value="1"/>
</dbReference>
<feature type="domain" description="ACT" evidence="3">
    <location>
        <begin position="326"/>
        <end position="402"/>
    </location>
</feature>
<dbReference type="Gene3D" id="3.30.70.260">
    <property type="match status" value="1"/>
</dbReference>
<dbReference type="Pfam" id="PF01842">
    <property type="entry name" value="ACT"/>
    <property type="match status" value="1"/>
</dbReference>
<evidence type="ECO:0000313" key="4">
    <source>
        <dbReference type="EMBL" id="KAF9621125.1"/>
    </source>
</evidence>
<dbReference type="Proteomes" id="UP000631114">
    <property type="component" value="Unassembled WGS sequence"/>
</dbReference>
<dbReference type="InterPro" id="IPR002912">
    <property type="entry name" value="ACT_dom"/>
</dbReference>
<dbReference type="AlphaFoldDB" id="A0A835ILF2"/>
<accession>A0A835ILF2</accession>
<organism evidence="4 5">
    <name type="scientific">Coptis chinensis</name>
    <dbReference type="NCBI Taxonomy" id="261450"/>
    <lineage>
        <taxon>Eukaryota</taxon>
        <taxon>Viridiplantae</taxon>
        <taxon>Streptophyta</taxon>
        <taxon>Embryophyta</taxon>
        <taxon>Tracheophyta</taxon>
        <taxon>Spermatophyta</taxon>
        <taxon>Magnoliopsida</taxon>
        <taxon>Ranunculales</taxon>
        <taxon>Ranunculaceae</taxon>
        <taxon>Coptidoideae</taxon>
        <taxon>Coptis</taxon>
    </lineage>
</organism>
<dbReference type="PANTHER" id="PTHR31096">
    <property type="entry name" value="ACT DOMAIN-CONTAINING PROTEIN ACR4-RELATED"/>
    <property type="match status" value="1"/>
</dbReference>
<dbReference type="PROSITE" id="PS51671">
    <property type="entry name" value="ACT"/>
    <property type="match status" value="2"/>
</dbReference>
<proteinExistence type="predicted"/>
<evidence type="ECO:0000313" key="5">
    <source>
        <dbReference type="Proteomes" id="UP000631114"/>
    </source>
</evidence>
<evidence type="ECO:0000259" key="3">
    <source>
        <dbReference type="PROSITE" id="PS51671"/>
    </source>
</evidence>
<sequence>MMNSGYKPYLNAEFEALIERIHPPSVSIDNETCKECTLVKVDSANRHGILLEMVQVLTDLDLIISKSYICSDGGWFMDVFHVTDQLGNKLTDEHLIHYIQQALCAGKKGAKAKAKSKEAQRGNLVDPIHVPTDQLNVFEMTVTDRPGLLSEVSAVIVELGLRVVSAVSWTHNTRAACIMYLIDDSIRGPITDPDRLSYAEEQLVNVVGAHHYIGERRRVSLSAPEMGRTHTERRLHQLMYADRDYDLCCCGDEDGKRKATSSCSTCCGVQVSIESCNERGYSVVNVTSRDRPKLLFDTVCTLTDMKYVVFHASVSSQGSLAAQGLRLDVCTQNKVGLLSDISRVFRESGMSVSRADLGTHGDQAIGSFYVTDSSGNHIDPKTVDLVRNEIGEKVLKVNKSSVWDSERYASSSTRSRVEDRSERSSLGSILWSQLERFSSNFGPIRS</sequence>
<dbReference type="PANTHER" id="PTHR31096:SF7">
    <property type="entry name" value="ACT DOMAIN-CONTAINING PROTEIN ACR1"/>
    <property type="match status" value="1"/>
</dbReference>
<gene>
    <name evidence="4" type="ORF">IFM89_016619</name>
</gene>
<feature type="domain" description="ACT" evidence="3">
    <location>
        <begin position="137"/>
        <end position="218"/>
    </location>
</feature>
<dbReference type="OrthoDB" id="2019938at2759"/>
<comment type="function">
    <text evidence="2">Binds amino acids.</text>
</comment>
<dbReference type="InterPro" id="IPR040217">
    <property type="entry name" value="ACR1-12"/>
</dbReference>
<keyword evidence="1 2" id="KW-0677">Repeat</keyword>
<dbReference type="InterPro" id="IPR045865">
    <property type="entry name" value="ACT-like_dom_sf"/>
</dbReference>
<comment type="caution">
    <text evidence="4">The sequence shown here is derived from an EMBL/GenBank/DDBJ whole genome shotgun (WGS) entry which is preliminary data.</text>
</comment>
<dbReference type="SUPFAM" id="SSF55021">
    <property type="entry name" value="ACT-like"/>
    <property type="match status" value="3"/>
</dbReference>
<name>A0A835ILF2_9MAGN</name>
<keyword evidence="5" id="KW-1185">Reference proteome</keyword>
<dbReference type="GO" id="GO:0016597">
    <property type="term" value="F:amino acid binding"/>
    <property type="evidence" value="ECO:0007669"/>
    <property type="project" value="UniProtKB-UniRule"/>
</dbReference>
<protein>
    <recommendedName>
        <fullName evidence="2">ACT domain-containing protein ACR</fullName>
    </recommendedName>
    <alternativeName>
        <fullName evidence="2">Protein ACT DOMAIN REPEATS</fullName>
    </alternativeName>
</protein>
<reference evidence="4 5" key="1">
    <citation type="submission" date="2020-10" db="EMBL/GenBank/DDBJ databases">
        <title>The Coptis chinensis genome and diversification of protoberbering-type alkaloids.</title>
        <authorList>
            <person name="Wang B."/>
            <person name="Shu S."/>
            <person name="Song C."/>
            <person name="Liu Y."/>
        </authorList>
    </citation>
    <scope>NUCLEOTIDE SEQUENCE [LARGE SCALE GENOMIC DNA]</scope>
    <source>
        <strain evidence="4">HL-2020</strain>
        <tissue evidence="4">Leaf</tissue>
    </source>
</reference>